<evidence type="ECO:0000256" key="7">
    <source>
        <dbReference type="ARBA" id="ARBA00034120"/>
    </source>
</evidence>
<gene>
    <name evidence="9" type="ordered locus">Shewmr7_0502</name>
</gene>
<dbReference type="AlphaFoldDB" id="Q0HZF0"/>
<dbReference type="InterPro" id="IPR000477">
    <property type="entry name" value="RT_dom"/>
</dbReference>
<dbReference type="GO" id="GO:0051607">
    <property type="term" value="P:defense response to virus"/>
    <property type="evidence" value="ECO:0007669"/>
    <property type="project" value="UniProtKB-KW"/>
</dbReference>
<dbReference type="InterPro" id="IPR043502">
    <property type="entry name" value="DNA/RNA_pol_sf"/>
</dbReference>
<evidence type="ECO:0000313" key="9">
    <source>
        <dbReference type="EMBL" id="ABI41505.1"/>
    </source>
</evidence>
<evidence type="ECO:0000256" key="6">
    <source>
        <dbReference type="ARBA" id="ARBA00023118"/>
    </source>
</evidence>
<sequence length="400" mass="46566">MAFRYDFIKRNRNSISNIPNLLDALGIEEVQFEQFKNLNDLDKYKPSSVPKSDGKSRTVYNPAQLIRLFQRRINTRIFHPKHSQGGLISWPSYLFGSIPNNPQSPENSNKNYITCAGMHCGAKSILKMDISDFFDNIHHREVINIFEGLLKFPNDVSQTLADICCYKGNVIQGALTSSYIASAVLFDVEPNVVRRMHEKHLVYTRLVDDITISSKIYDYDFSYAKNIVIDMLRKKGLPTNEDKTIVINSSTKEGLVHGLRVCFKEPRLPADEVGKIRASVQHVERFARDAEFRTSREYRRIYNRCLGRVNRLKQLGHNQYQNLKDRLIKIEPKPCKADIKKARSLVRKVKTLHKDYGSGYRYRRLYYKAQYELNILQRTFSVTADSLRKQLRRVKPTYEQ</sequence>
<keyword evidence="3" id="KW-0479">Metal-binding</keyword>
<dbReference type="GO" id="GO:0046872">
    <property type="term" value="F:metal ion binding"/>
    <property type="evidence" value="ECO:0007669"/>
    <property type="project" value="UniProtKB-KW"/>
</dbReference>
<dbReference type="KEGG" id="shm:Shewmr7_0502"/>
<dbReference type="CDD" id="cd03487">
    <property type="entry name" value="RT_Bac_retron_II"/>
    <property type="match status" value="1"/>
</dbReference>
<organism evidence="9">
    <name type="scientific">Shewanella sp. (strain MR-7)</name>
    <dbReference type="NCBI Taxonomy" id="60481"/>
    <lineage>
        <taxon>Bacteria</taxon>
        <taxon>Pseudomonadati</taxon>
        <taxon>Pseudomonadota</taxon>
        <taxon>Gammaproteobacteria</taxon>
        <taxon>Alteromonadales</taxon>
        <taxon>Shewanellaceae</taxon>
        <taxon>Shewanella</taxon>
    </lineage>
</organism>
<evidence type="ECO:0000259" key="8">
    <source>
        <dbReference type="PROSITE" id="PS50878"/>
    </source>
</evidence>
<dbReference type="GO" id="GO:0003723">
    <property type="term" value="F:RNA binding"/>
    <property type="evidence" value="ECO:0007669"/>
    <property type="project" value="InterPro"/>
</dbReference>
<dbReference type="GO" id="GO:0003964">
    <property type="term" value="F:RNA-directed DNA polymerase activity"/>
    <property type="evidence" value="ECO:0007669"/>
    <property type="project" value="UniProtKB-KW"/>
</dbReference>
<feature type="domain" description="Reverse transcriptase" evidence="8">
    <location>
        <begin position="30"/>
        <end position="261"/>
    </location>
</feature>
<dbReference type="SUPFAM" id="SSF56672">
    <property type="entry name" value="DNA/RNA polymerases"/>
    <property type="match status" value="1"/>
</dbReference>
<name>Q0HZF0_SHESR</name>
<dbReference type="HOGENOM" id="CLU_028398_1_0_6"/>
<evidence type="ECO:0000256" key="2">
    <source>
        <dbReference type="ARBA" id="ARBA00022695"/>
    </source>
</evidence>
<proteinExistence type="inferred from homology"/>
<dbReference type="InterPro" id="IPR000123">
    <property type="entry name" value="Reverse_transcriptase_msDNA"/>
</dbReference>
<keyword evidence="2" id="KW-0548">Nucleotidyltransferase</keyword>
<keyword evidence="4" id="KW-0460">Magnesium</keyword>
<keyword evidence="1" id="KW-0808">Transferase</keyword>
<evidence type="ECO:0000256" key="1">
    <source>
        <dbReference type="ARBA" id="ARBA00022679"/>
    </source>
</evidence>
<protein>
    <submittedName>
        <fullName evidence="9">RNA-directed DNA polymerase (Reverse transcriptase)</fullName>
    </submittedName>
</protein>
<keyword evidence="5 9" id="KW-0695">RNA-directed DNA polymerase</keyword>
<reference evidence="9" key="1">
    <citation type="submission" date="2006-08" db="EMBL/GenBank/DDBJ databases">
        <title>Complete sequence of Chromosome1 of Shewanella sp. MR-7.</title>
        <authorList>
            <consortium name="US DOE Joint Genome Institute"/>
            <person name="Copeland A."/>
            <person name="Lucas S."/>
            <person name="Lapidus A."/>
            <person name="Barry K."/>
            <person name="Detter J.C."/>
            <person name="Glavina del Rio T."/>
            <person name="Hammon N."/>
            <person name="Israni S."/>
            <person name="Dalin E."/>
            <person name="Tice H."/>
            <person name="Pitluck S."/>
            <person name="Kiss H."/>
            <person name="Brettin T."/>
            <person name="Bruce D."/>
            <person name="Han C."/>
            <person name="Tapia R."/>
            <person name="Gilna P."/>
            <person name="Schmutz J."/>
            <person name="Larimer F."/>
            <person name="Land M."/>
            <person name="Hauser L."/>
            <person name="Kyrpides N."/>
            <person name="Mikhailova N."/>
            <person name="Nealson K."/>
            <person name="Konstantinidis K."/>
            <person name="Klappenbach J."/>
            <person name="Tiedje J."/>
            <person name="Richardson P."/>
        </authorList>
    </citation>
    <scope>NUCLEOTIDE SEQUENCE</scope>
    <source>
        <strain evidence="9">MR-7</strain>
    </source>
</reference>
<dbReference type="Pfam" id="PF00078">
    <property type="entry name" value="RVT_1"/>
    <property type="match status" value="1"/>
</dbReference>
<keyword evidence="6" id="KW-0051">Antiviral defense</keyword>
<accession>Q0HZF0</accession>
<evidence type="ECO:0000256" key="5">
    <source>
        <dbReference type="ARBA" id="ARBA00022918"/>
    </source>
</evidence>
<evidence type="ECO:0000256" key="3">
    <source>
        <dbReference type="ARBA" id="ARBA00022723"/>
    </source>
</evidence>
<dbReference type="PROSITE" id="PS50878">
    <property type="entry name" value="RT_POL"/>
    <property type="match status" value="1"/>
</dbReference>
<dbReference type="PRINTS" id="PR00866">
    <property type="entry name" value="RNADNAPOLMS"/>
</dbReference>
<comment type="similarity">
    <text evidence="7">Belongs to the bacterial reverse transcriptase family.</text>
</comment>
<evidence type="ECO:0000256" key="4">
    <source>
        <dbReference type="ARBA" id="ARBA00022842"/>
    </source>
</evidence>
<dbReference type="EMBL" id="CP000444">
    <property type="protein sequence ID" value="ABI41505.1"/>
    <property type="molecule type" value="Genomic_DNA"/>
</dbReference>